<evidence type="ECO:0000256" key="2">
    <source>
        <dbReference type="ARBA" id="ARBA00023002"/>
    </source>
</evidence>
<dbReference type="Proteomes" id="UP001610446">
    <property type="component" value="Unassembled WGS sequence"/>
</dbReference>
<evidence type="ECO:0000256" key="1">
    <source>
        <dbReference type="ARBA" id="ARBA00022857"/>
    </source>
</evidence>
<evidence type="ECO:0000313" key="4">
    <source>
        <dbReference type="EMBL" id="KAL2855390.1"/>
    </source>
</evidence>
<dbReference type="Gene3D" id="3.40.50.720">
    <property type="entry name" value="NAD(P)-binding Rossmann-like Domain"/>
    <property type="match status" value="1"/>
</dbReference>
<gene>
    <name evidence="4" type="ORF">BJY01DRAFT_204551</name>
</gene>
<sequence length="319" mass="35013">MSSITSILVLGAGELGTYVLHSLAQHPLRAPTTTISVLLRESSINSNDDKAKAERLEALRKLGITFTTGDLTQDSEGGLSSIFRNFDVVICCSGYMAASGLQLKISRAVLAAGVPFYVPWQFGMDYEAIGRGYKQYMFDEQLDVRDLLRSQNNTRWVALSTGLFSSVLFPPLGGLVDIENRVVYGIGDWNRQFSTTTPEDIGKFTAELVLGPERDTVFAVNGPVYVAGDTVSYNDVARIVEDITGASFTRRLLTLEETEHDMVNTELLTPARICRNVLARGRGVLFQNADLWTPSAGLRVSSLSDFAKGYLPAFYENPT</sequence>
<protein>
    <recommendedName>
        <fullName evidence="3">NmrA-like domain-containing protein</fullName>
    </recommendedName>
</protein>
<dbReference type="CDD" id="cd05259">
    <property type="entry name" value="PCBER_SDR_a"/>
    <property type="match status" value="1"/>
</dbReference>
<dbReference type="InterPro" id="IPR051609">
    <property type="entry name" value="NmrA/Isoflavone_reductase-like"/>
</dbReference>
<dbReference type="InterPro" id="IPR045312">
    <property type="entry name" value="PCBER-like"/>
</dbReference>
<dbReference type="SUPFAM" id="SSF51735">
    <property type="entry name" value="NAD(P)-binding Rossmann-fold domains"/>
    <property type="match status" value="1"/>
</dbReference>
<keyword evidence="2" id="KW-0560">Oxidoreductase</keyword>
<evidence type="ECO:0000313" key="5">
    <source>
        <dbReference type="Proteomes" id="UP001610446"/>
    </source>
</evidence>
<evidence type="ECO:0000259" key="3">
    <source>
        <dbReference type="Pfam" id="PF05368"/>
    </source>
</evidence>
<proteinExistence type="predicted"/>
<dbReference type="PANTHER" id="PTHR47706:SF6">
    <property type="entry name" value="NMRA-LIKE FAMILY PROTEIN (AFU_ORTHOLOGUE AFUA_6G00280)"/>
    <property type="match status" value="1"/>
</dbReference>
<feature type="domain" description="NmrA-like" evidence="3">
    <location>
        <begin position="6"/>
        <end position="261"/>
    </location>
</feature>
<accession>A0ABR4KT01</accession>
<keyword evidence="1" id="KW-0521">NADP</keyword>
<comment type="caution">
    <text evidence="4">The sequence shown here is derived from an EMBL/GenBank/DDBJ whole genome shotgun (WGS) entry which is preliminary data.</text>
</comment>
<dbReference type="PANTHER" id="PTHR47706">
    <property type="entry name" value="NMRA-LIKE FAMILY PROTEIN"/>
    <property type="match status" value="1"/>
</dbReference>
<dbReference type="Gene3D" id="3.90.25.10">
    <property type="entry name" value="UDP-galactose 4-epimerase, domain 1"/>
    <property type="match status" value="1"/>
</dbReference>
<dbReference type="InterPro" id="IPR008030">
    <property type="entry name" value="NmrA-like"/>
</dbReference>
<organism evidence="4 5">
    <name type="scientific">Aspergillus pseudoustus</name>
    <dbReference type="NCBI Taxonomy" id="1810923"/>
    <lineage>
        <taxon>Eukaryota</taxon>
        <taxon>Fungi</taxon>
        <taxon>Dikarya</taxon>
        <taxon>Ascomycota</taxon>
        <taxon>Pezizomycotina</taxon>
        <taxon>Eurotiomycetes</taxon>
        <taxon>Eurotiomycetidae</taxon>
        <taxon>Eurotiales</taxon>
        <taxon>Aspergillaceae</taxon>
        <taxon>Aspergillus</taxon>
        <taxon>Aspergillus subgen. Nidulantes</taxon>
    </lineage>
</organism>
<dbReference type="EMBL" id="JBFXLU010000011">
    <property type="protein sequence ID" value="KAL2855390.1"/>
    <property type="molecule type" value="Genomic_DNA"/>
</dbReference>
<dbReference type="InterPro" id="IPR036291">
    <property type="entry name" value="NAD(P)-bd_dom_sf"/>
</dbReference>
<keyword evidence="5" id="KW-1185">Reference proteome</keyword>
<dbReference type="Pfam" id="PF05368">
    <property type="entry name" value="NmrA"/>
    <property type="match status" value="1"/>
</dbReference>
<name>A0ABR4KT01_9EURO</name>
<reference evidence="4 5" key="1">
    <citation type="submission" date="2024-07" db="EMBL/GenBank/DDBJ databases">
        <title>Section-level genome sequencing and comparative genomics of Aspergillus sections Usti and Cavernicolus.</title>
        <authorList>
            <consortium name="Lawrence Berkeley National Laboratory"/>
            <person name="Nybo J.L."/>
            <person name="Vesth T.C."/>
            <person name="Theobald S."/>
            <person name="Frisvad J.C."/>
            <person name="Larsen T.O."/>
            <person name="Kjaerboelling I."/>
            <person name="Rothschild-Mancinelli K."/>
            <person name="Lyhne E.K."/>
            <person name="Kogle M.E."/>
            <person name="Barry K."/>
            <person name="Clum A."/>
            <person name="Na H."/>
            <person name="Ledsgaard L."/>
            <person name="Lin J."/>
            <person name="Lipzen A."/>
            <person name="Kuo A."/>
            <person name="Riley R."/>
            <person name="Mondo S."/>
            <person name="Labutti K."/>
            <person name="Haridas S."/>
            <person name="Pangalinan J."/>
            <person name="Salamov A.A."/>
            <person name="Simmons B.A."/>
            <person name="Magnuson J.K."/>
            <person name="Chen J."/>
            <person name="Drula E."/>
            <person name="Henrissat B."/>
            <person name="Wiebenga A."/>
            <person name="Lubbers R.J."/>
            <person name="Gomes A.C."/>
            <person name="Makela M.R."/>
            <person name="Stajich J."/>
            <person name="Grigoriev I.V."/>
            <person name="Mortensen U.H."/>
            <person name="De Vries R.P."/>
            <person name="Baker S.E."/>
            <person name="Andersen M.R."/>
        </authorList>
    </citation>
    <scope>NUCLEOTIDE SEQUENCE [LARGE SCALE GENOMIC DNA]</scope>
    <source>
        <strain evidence="4 5">CBS 123904</strain>
    </source>
</reference>